<comment type="subcellular location">
    <subcellularLocation>
        <location evidence="5">Membrane</location>
        <topology evidence="5">Single-pass membrane protein</topology>
    </subcellularLocation>
</comment>
<reference evidence="6 7" key="1">
    <citation type="submission" date="2015-12" db="EMBL/GenBank/DDBJ databases">
        <title>The genome of Folsomia candida.</title>
        <authorList>
            <person name="Faddeeva A."/>
            <person name="Derks M.F."/>
            <person name="Anvar Y."/>
            <person name="Smit S."/>
            <person name="Van Straalen N."/>
            <person name="Roelofs D."/>
        </authorList>
    </citation>
    <scope>NUCLEOTIDE SEQUENCE [LARGE SCALE GENOMIC DNA]</scope>
    <source>
        <strain evidence="6 7">VU population</strain>
        <tissue evidence="6">Whole body</tissue>
    </source>
</reference>
<comment type="similarity">
    <text evidence="1 4">Belongs to the UDP-glycosyltransferase family.</text>
</comment>
<gene>
    <name evidence="6" type="ORF">Fcan01_14761</name>
</gene>
<accession>A0A226DYR8</accession>
<evidence type="ECO:0000313" key="6">
    <source>
        <dbReference type="EMBL" id="OXA50200.1"/>
    </source>
</evidence>
<keyword evidence="5" id="KW-1133">Transmembrane helix</keyword>
<dbReference type="InterPro" id="IPR050271">
    <property type="entry name" value="UDP-glycosyltransferase"/>
</dbReference>
<dbReference type="FunFam" id="3.40.50.2000:FF:000050">
    <property type="entry name" value="UDP-glucuronosyltransferase"/>
    <property type="match status" value="1"/>
</dbReference>
<dbReference type="Gene3D" id="3.40.50.2000">
    <property type="entry name" value="Glycogen Phosphorylase B"/>
    <property type="match status" value="2"/>
</dbReference>
<proteinExistence type="inferred from homology"/>
<dbReference type="PROSITE" id="PS00375">
    <property type="entry name" value="UDPGT"/>
    <property type="match status" value="1"/>
</dbReference>
<feature type="chain" id="PRO_5011815305" description="UDP-glucuronosyltransferase" evidence="5">
    <location>
        <begin position="18"/>
        <end position="530"/>
    </location>
</feature>
<dbReference type="EC" id="2.4.1.17" evidence="5"/>
<keyword evidence="5" id="KW-0732">Signal</keyword>
<comment type="caution">
    <text evidence="6">The sequence shown here is derived from an EMBL/GenBank/DDBJ whole genome shotgun (WGS) entry which is preliminary data.</text>
</comment>
<dbReference type="SUPFAM" id="SSF53756">
    <property type="entry name" value="UDP-Glycosyltransferase/glycogen phosphorylase"/>
    <property type="match status" value="1"/>
</dbReference>
<keyword evidence="3 4" id="KW-0808">Transferase</keyword>
<evidence type="ECO:0000256" key="4">
    <source>
        <dbReference type="RuleBase" id="RU003718"/>
    </source>
</evidence>
<organism evidence="6 7">
    <name type="scientific">Folsomia candida</name>
    <name type="common">Springtail</name>
    <dbReference type="NCBI Taxonomy" id="158441"/>
    <lineage>
        <taxon>Eukaryota</taxon>
        <taxon>Metazoa</taxon>
        <taxon>Ecdysozoa</taxon>
        <taxon>Arthropoda</taxon>
        <taxon>Hexapoda</taxon>
        <taxon>Collembola</taxon>
        <taxon>Entomobryomorpha</taxon>
        <taxon>Isotomoidea</taxon>
        <taxon>Isotomidae</taxon>
        <taxon>Proisotominae</taxon>
        <taxon>Folsomia</taxon>
    </lineage>
</organism>
<evidence type="ECO:0000256" key="2">
    <source>
        <dbReference type="ARBA" id="ARBA00022676"/>
    </source>
</evidence>
<dbReference type="EMBL" id="LNIX01000009">
    <property type="protein sequence ID" value="OXA50200.1"/>
    <property type="molecule type" value="Genomic_DNA"/>
</dbReference>
<evidence type="ECO:0000313" key="7">
    <source>
        <dbReference type="Proteomes" id="UP000198287"/>
    </source>
</evidence>
<feature type="transmembrane region" description="Helical" evidence="5">
    <location>
        <begin position="505"/>
        <end position="525"/>
    </location>
</feature>
<comment type="caution">
    <text evidence="5">Lacks conserved residue(s) required for the propagation of feature annotation.</text>
</comment>
<protein>
    <recommendedName>
        <fullName evidence="5">UDP-glucuronosyltransferase</fullName>
        <ecNumber evidence="5">2.4.1.17</ecNumber>
    </recommendedName>
</protein>
<dbReference type="CDD" id="cd03784">
    <property type="entry name" value="GT1_Gtf-like"/>
    <property type="match status" value="1"/>
</dbReference>
<dbReference type="InterPro" id="IPR002213">
    <property type="entry name" value="UDP_glucos_trans"/>
</dbReference>
<keyword evidence="2 4" id="KW-0328">Glycosyltransferase</keyword>
<dbReference type="InterPro" id="IPR035595">
    <property type="entry name" value="UDP_glycos_trans_CS"/>
</dbReference>
<keyword evidence="7" id="KW-1185">Reference proteome</keyword>
<dbReference type="PROSITE" id="PS51257">
    <property type="entry name" value="PROKAR_LIPOPROTEIN"/>
    <property type="match status" value="1"/>
</dbReference>
<dbReference type="OMA" id="ICTEIYE"/>
<dbReference type="Pfam" id="PF00201">
    <property type="entry name" value="UDPGT"/>
    <property type="match status" value="1"/>
</dbReference>
<dbReference type="GO" id="GO:0015020">
    <property type="term" value="F:glucuronosyltransferase activity"/>
    <property type="evidence" value="ECO:0007669"/>
    <property type="project" value="UniProtKB-EC"/>
</dbReference>
<dbReference type="PANTHER" id="PTHR48043">
    <property type="entry name" value="EG:EG0003.4 PROTEIN-RELATED"/>
    <property type="match status" value="1"/>
</dbReference>
<dbReference type="PANTHER" id="PTHR48043:SF159">
    <property type="entry name" value="EG:EG0003.4 PROTEIN-RELATED"/>
    <property type="match status" value="1"/>
</dbReference>
<dbReference type="OrthoDB" id="5835829at2759"/>
<evidence type="ECO:0000256" key="3">
    <source>
        <dbReference type="ARBA" id="ARBA00022679"/>
    </source>
</evidence>
<dbReference type="GO" id="GO:0016020">
    <property type="term" value="C:membrane"/>
    <property type="evidence" value="ECO:0007669"/>
    <property type="project" value="UniProtKB-SubCell"/>
</dbReference>
<dbReference type="STRING" id="158441.A0A226DYR8"/>
<dbReference type="Proteomes" id="UP000198287">
    <property type="component" value="Unassembled WGS sequence"/>
</dbReference>
<name>A0A226DYR8_FOLCA</name>
<dbReference type="AlphaFoldDB" id="A0A226DYR8"/>
<evidence type="ECO:0000256" key="5">
    <source>
        <dbReference type="RuleBase" id="RU362059"/>
    </source>
</evidence>
<keyword evidence="5" id="KW-0812">Transmembrane</keyword>
<comment type="catalytic activity">
    <reaction evidence="5">
        <text>glucuronate acceptor + UDP-alpha-D-glucuronate = acceptor beta-D-glucuronoside + UDP + H(+)</text>
        <dbReference type="Rhea" id="RHEA:21032"/>
        <dbReference type="ChEBI" id="CHEBI:15378"/>
        <dbReference type="ChEBI" id="CHEBI:58052"/>
        <dbReference type="ChEBI" id="CHEBI:58223"/>
        <dbReference type="ChEBI" id="CHEBI:132367"/>
        <dbReference type="ChEBI" id="CHEBI:132368"/>
        <dbReference type="EC" id="2.4.1.17"/>
    </reaction>
</comment>
<feature type="signal peptide" evidence="5">
    <location>
        <begin position="1"/>
        <end position="17"/>
    </location>
</feature>
<feature type="transmembrane region" description="Helical" evidence="5">
    <location>
        <begin position="479"/>
        <end position="499"/>
    </location>
</feature>
<sequence>MNKVLLFLIFTTTLTSCILPCNSKNILVFLPISSRSVKNVYLPLIKELASKGHNITVVSAASSPPIENVEDIVFVPGEKVLERLATPFDLLRLPIRIRLAALNPDLMQICTEIYEQEDFKKLAKDPKGKFDLVILNAVGNYCFYGLIHEFQAPVIGVMSFPPPNFVTEPYGLHLPYSFVPVTFLGYTDKMTFCQRVQNFILQWLIRCRKYFQHKPESDKFIASKHGPNIPSIEEIEGTFSLLLSNTHFAMNSKLPLTPDIIEVGGMHCRPSKRIEEGNLQKWLDDSTNGFIYFSFGSVIQGSQIPKEYKIMFTQVFSNLSVNVLWKWESDFAEFIGEIPPNVRLEKWVSQQDVLGHKNIKLFISHGGILGVQEAVYHAVPILGFPFFLDQGQNMAYVKQNGIGENFEILEMTEEKLSEVINQMITNDSYKTQIQEMSRVFRDQPQTPLERALFWVEFVLRHDGAYFLKSASRDLSLFKYQSYDVVLFLVVASLILLIFFYGLYKYFWIAFLIVLGILAVILGIAWQMEYI</sequence>
<evidence type="ECO:0000256" key="1">
    <source>
        <dbReference type="ARBA" id="ARBA00009995"/>
    </source>
</evidence>
<keyword evidence="5" id="KW-0472">Membrane</keyword>